<comment type="caution">
    <text evidence="1">The sequence shown here is derived from an EMBL/GenBank/DDBJ whole genome shotgun (WGS) entry which is preliminary data.</text>
</comment>
<keyword evidence="2" id="KW-1185">Reference proteome</keyword>
<name>A0ABV4WYN6_9CYAN</name>
<gene>
    <name evidence="1" type="ORF">ACE1CC_01940</name>
</gene>
<accession>A0ABV4WYN6</accession>
<sequence length="67" mass="7636">RVFYVGVGGVNLLEDRVPRTRRPVQVARRHSSPTKSEILGKGLLPTFLLKTANNLINKRFFPFTLRS</sequence>
<proteinExistence type="predicted"/>
<reference evidence="1 2" key="1">
    <citation type="submission" date="2024-09" db="EMBL/GenBank/DDBJ databases">
        <title>Floridaenema gen nov. (Aerosakkonemataceae, Aerosakkonematales ord. nov., Cyanobacteria) from benthic tropical and subtropical fresh waters, with the description of four new species.</title>
        <authorList>
            <person name="Moretto J.A."/>
            <person name="Berthold D.E."/>
            <person name="Lefler F.W."/>
            <person name="Huang I.-S."/>
            <person name="Laughinghouse H. IV."/>
        </authorList>
    </citation>
    <scope>NUCLEOTIDE SEQUENCE [LARGE SCALE GENOMIC DNA]</scope>
    <source>
        <strain evidence="1 2">BLCC-F46</strain>
    </source>
</reference>
<organism evidence="1 2">
    <name type="scientific">Floridaenema aerugineum BLCC-F46</name>
    <dbReference type="NCBI Taxonomy" id="3153654"/>
    <lineage>
        <taxon>Bacteria</taxon>
        <taxon>Bacillati</taxon>
        <taxon>Cyanobacteriota</taxon>
        <taxon>Cyanophyceae</taxon>
        <taxon>Oscillatoriophycideae</taxon>
        <taxon>Aerosakkonematales</taxon>
        <taxon>Aerosakkonemataceae</taxon>
        <taxon>Floridanema</taxon>
        <taxon>Floridanema aerugineum</taxon>
    </lineage>
</organism>
<evidence type="ECO:0000313" key="2">
    <source>
        <dbReference type="Proteomes" id="UP001576774"/>
    </source>
</evidence>
<dbReference type="EMBL" id="JBHFNQ010000015">
    <property type="protein sequence ID" value="MFB2875630.1"/>
    <property type="molecule type" value="Genomic_DNA"/>
</dbReference>
<protein>
    <submittedName>
        <fullName evidence="1">Uncharacterized protein</fullName>
    </submittedName>
</protein>
<dbReference type="RefSeq" id="WP_413268789.1">
    <property type="nucleotide sequence ID" value="NZ_JBHFNQ010000015.1"/>
</dbReference>
<dbReference type="Proteomes" id="UP001576774">
    <property type="component" value="Unassembled WGS sequence"/>
</dbReference>
<evidence type="ECO:0000313" key="1">
    <source>
        <dbReference type="EMBL" id="MFB2875630.1"/>
    </source>
</evidence>
<feature type="non-terminal residue" evidence="1">
    <location>
        <position position="1"/>
    </location>
</feature>